<evidence type="ECO:0000256" key="1">
    <source>
        <dbReference type="SAM" id="MobiDB-lite"/>
    </source>
</evidence>
<feature type="compositionally biased region" description="Pro residues" evidence="1">
    <location>
        <begin position="96"/>
        <end position="114"/>
    </location>
</feature>
<dbReference type="Proteomes" id="UP000054007">
    <property type="component" value="Unassembled WGS sequence"/>
</dbReference>
<evidence type="ECO:0000313" key="2">
    <source>
        <dbReference type="EMBL" id="KIY61457.1"/>
    </source>
</evidence>
<feature type="region of interest" description="Disordered" evidence="1">
    <location>
        <begin position="31"/>
        <end position="176"/>
    </location>
</feature>
<gene>
    <name evidence="2" type="ORF">CYLTODRAFT_459847</name>
</gene>
<evidence type="ECO:0000313" key="3">
    <source>
        <dbReference type="Proteomes" id="UP000054007"/>
    </source>
</evidence>
<organism evidence="2 3">
    <name type="scientific">Cylindrobasidium torrendii FP15055 ss-10</name>
    <dbReference type="NCBI Taxonomy" id="1314674"/>
    <lineage>
        <taxon>Eukaryota</taxon>
        <taxon>Fungi</taxon>
        <taxon>Dikarya</taxon>
        <taxon>Basidiomycota</taxon>
        <taxon>Agaricomycotina</taxon>
        <taxon>Agaricomycetes</taxon>
        <taxon>Agaricomycetidae</taxon>
        <taxon>Agaricales</taxon>
        <taxon>Marasmiineae</taxon>
        <taxon>Physalacriaceae</taxon>
        <taxon>Cylindrobasidium</taxon>
    </lineage>
</organism>
<feature type="compositionally biased region" description="Basic residues" evidence="1">
    <location>
        <begin position="160"/>
        <end position="176"/>
    </location>
</feature>
<keyword evidence="3" id="KW-1185">Reference proteome</keyword>
<reference evidence="2 3" key="1">
    <citation type="journal article" date="2015" name="Fungal Genet. Biol.">
        <title>Evolution of novel wood decay mechanisms in Agaricales revealed by the genome sequences of Fistulina hepatica and Cylindrobasidium torrendii.</title>
        <authorList>
            <person name="Floudas D."/>
            <person name="Held B.W."/>
            <person name="Riley R."/>
            <person name="Nagy L.G."/>
            <person name="Koehler G."/>
            <person name="Ransdell A.S."/>
            <person name="Younus H."/>
            <person name="Chow J."/>
            <person name="Chiniquy J."/>
            <person name="Lipzen A."/>
            <person name="Tritt A."/>
            <person name="Sun H."/>
            <person name="Haridas S."/>
            <person name="LaButti K."/>
            <person name="Ohm R.A."/>
            <person name="Kues U."/>
            <person name="Blanchette R.A."/>
            <person name="Grigoriev I.V."/>
            <person name="Minto R.E."/>
            <person name="Hibbett D.S."/>
        </authorList>
    </citation>
    <scope>NUCLEOTIDE SEQUENCE [LARGE SCALE GENOMIC DNA]</scope>
    <source>
        <strain evidence="2 3">FP15055 ss-10</strain>
    </source>
</reference>
<dbReference type="EMBL" id="KN880939">
    <property type="protein sequence ID" value="KIY61457.1"/>
    <property type="molecule type" value="Genomic_DNA"/>
</dbReference>
<feature type="compositionally biased region" description="Acidic residues" evidence="1">
    <location>
        <begin position="51"/>
        <end position="66"/>
    </location>
</feature>
<proteinExistence type="predicted"/>
<protein>
    <submittedName>
        <fullName evidence="2">Uncharacterized protein</fullName>
    </submittedName>
</protein>
<sequence length="226" mass="25472">MTRKIQKVQINAEQLVARFFRELYEEHLTDLEDEDDECSGVFPALKTPRDVEDDNYTDKDYIDEELLPTFTPPIPQPRPRRPPPRKVARKSSAPRSPSPPHNSQSPPAPAPTPIPSHAGKKKRKRNPLPSHSPSATPHVVPFGDSHPPSLVCQEPGTSRQRVKPRNPTAKKKRRLARRITRKACRALTNGMRSAWIKHLAKAQPLQVIDFDIHDARIAAGGWRGSQ</sequence>
<feature type="compositionally biased region" description="Basic residues" evidence="1">
    <location>
        <begin position="78"/>
        <end position="89"/>
    </location>
</feature>
<accession>A0A0D7ATB3</accession>
<dbReference type="AlphaFoldDB" id="A0A0D7ATB3"/>
<name>A0A0D7ATB3_9AGAR</name>